<gene>
    <name evidence="2" type="primary">rogdi</name>
    <name evidence="2" type="ORF">GZH46_00941</name>
</gene>
<dbReference type="PANTHER" id="PTHR13618">
    <property type="entry name" value="LEUCINE ZIPPER CONTAINING TRANSCRIPTION FACTOR LZF1"/>
    <property type="match status" value="1"/>
</dbReference>
<comment type="similarity">
    <text evidence="1">Belongs to the rogdi family.</text>
</comment>
<dbReference type="Pfam" id="PF10259">
    <property type="entry name" value="Rogdi_lz"/>
    <property type="match status" value="1"/>
</dbReference>
<evidence type="ECO:0000313" key="3">
    <source>
        <dbReference type="Proteomes" id="UP000825002"/>
    </source>
</evidence>
<evidence type="ECO:0000256" key="1">
    <source>
        <dbReference type="ARBA" id="ARBA00005535"/>
    </source>
</evidence>
<evidence type="ECO:0000313" key="2">
    <source>
        <dbReference type="EMBL" id="KAG9510507.1"/>
    </source>
</evidence>
<dbReference type="Proteomes" id="UP000825002">
    <property type="component" value="Unassembled WGS sequence"/>
</dbReference>
<sequence>MDSTNAEIASLQAEFEWLLNEEVGVILNQLNNILFECCRRFPCQKYLPNITDNLVQSEKYTMSYTSPNQHDFAKIKATIHGDKITYADITIRLSKHPTQTIKTSINATPDGSGGWILYQIQDSMNHLIKAIDLLASPPLRMGNSNKYDFKSAEEIIQLTNSVMNRLQRSRNSLVVPIKRTIEDSQASHNMQSINPALPLDVTISFYIQAHNIVCSVYQLTKHPQQGIQIKQELKSEASIPILSEVLVFLSLGLQCCQQLKDKVNIFAQYNDLRSSESRIKV</sequence>
<protein>
    <submittedName>
        <fullName evidence="2">Protein rogdi</fullName>
    </submittedName>
</protein>
<dbReference type="InterPro" id="IPR028241">
    <property type="entry name" value="RAVE2/Rogdi"/>
</dbReference>
<dbReference type="PANTHER" id="PTHR13618:SF1">
    <property type="entry name" value="PROTEIN ROGDI HOMOLOG"/>
    <property type="match status" value="1"/>
</dbReference>
<accession>A0ABQ7SAU0</accession>
<name>A0ABQ7SAU0_9ACAR</name>
<comment type="caution">
    <text evidence="2">The sequence shown here is derived from an EMBL/GenBank/DDBJ whole genome shotgun (WGS) entry which is preliminary data.</text>
</comment>
<dbReference type="EMBL" id="JAIFTH010000130">
    <property type="protein sequence ID" value="KAG9510507.1"/>
    <property type="molecule type" value="Genomic_DNA"/>
</dbReference>
<organism evidence="2 3">
    <name type="scientific">Fragariocoptes setiger</name>
    <dbReference type="NCBI Taxonomy" id="1670756"/>
    <lineage>
        <taxon>Eukaryota</taxon>
        <taxon>Metazoa</taxon>
        <taxon>Ecdysozoa</taxon>
        <taxon>Arthropoda</taxon>
        <taxon>Chelicerata</taxon>
        <taxon>Arachnida</taxon>
        <taxon>Acari</taxon>
        <taxon>Acariformes</taxon>
        <taxon>Trombidiformes</taxon>
        <taxon>Prostigmata</taxon>
        <taxon>Eupodina</taxon>
        <taxon>Eriophyoidea</taxon>
        <taxon>Phytoptidae</taxon>
        <taxon>Fragariocoptes</taxon>
    </lineage>
</organism>
<reference evidence="2 3" key="1">
    <citation type="submission" date="2020-10" db="EMBL/GenBank/DDBJ databases">
        <authorList>
            <person name="Klimov P.B."/>
            <person name="Dyachkov S.M."/>
            <person name="Chetverikov P.E."/>
        </authorList>
    </citation>
    <scope>NUCLEOTIDE SEQUENCE [LARGE SCALE GENOMIC DNA]</scope>
    <source>
        <strain evidence="2">BMOC 18-1129-001#AD2665</strain>
        <tissue evidence="2">Entire mites</tissue>
    </source>
</reference>
<proteinExistence type="inferred from homology"/>
<keyword evidence="3" id="KW-1185">Reference proteome</keyword>